<sequence length="270" mass="28939">MYATSGGGAAVKAPAMETPAGGLADLWQRRSRLSGEETARLYQIVQSALARYHPPELQALPEDKEELVAQFLFAKVLRLDPGGAARADTGAHSAPSNAYAICAYFRNFLIDCLRSASRQRNVSLDADDMSHVLEHKPSGSPDPVREALLDHGLDEEAVARLARRFIAGLAPEDRLLLAGGLGQSVDDRGGLSQLAARHRIASYHYRAGKLGIVLKKGALPAAFARTRIGVWMSDTLGIEVRSENRQAILFALGILAAQASAAQEADALPH</sequence>
<reference evidence="2" key="1">
    <citation type="journal article" date="2019" name="Int. J. Syst. Evol. Microbiol.">
        <title>The Global Catalogue of Microorganisms (GCM) 10K type strain sequencing project: providing services to taxonomists for standard genome sequencing and annotation.</title>
        <authorList>
            <consortium name="The Broad Institute Genomics Platform"/>
            <consortium name="The Broad Institute Genome Sequencing Center for Infectious Disease"/>
            <person name="Wu L."/>
            <person name="Ma J."/>
        </authorList>
    </citation>
    <scope>NUCLEOTIDE SEQUENCE [LARGE SCALE GENOMIC DNA]</scope>
    <source>
        <strain evidence="2">JCM 17666</strain>
    </source>
</reference>
<dbReference type="EMBL" id="BAABFO010000032">
    <property type="protein sequence ID" value="GAA4342151.1"/>
    <property type="molecule type" value="Genomic_DNA"/>
</dbReference>
<accession>A0ABP8HP89</accession>
<evidence type="ECO:0000313" key="1">
    <source>
        <dbReference type="EMBL" id="GAA4342151.1"/>
    </source>
</evidence>
<protein>
    <submittedName>
        <fullName evidence="1">Uncharacterized protein</fullName>
    </submittedName>
</protein>
<dbReference type="Proteomes" id="UP001501671">
    <property type="component" value="Unassembled WGS sequence"/>
</dbReference>
<evidence type="ECO:0000313" key="2">
    <source>
        <dbReference type="Proteomes" id="UP001501671"/>
    </source>
</evidence>
<proteinExistence type="predicted"/>
<keyword evidence="2" id="KW-1185">Reference proteome</keyword>
<comment type="caution">
    <text evidence="1">The sequence shown here is derived from an EMBL/GenBank/DDBJ whole genome shotgun (WGS) entry which is preliminary data.</text>
</comment>
<organism evidence="1 2">
    <name type="scientific">Pigmentiphaga soli</name>
    <dbReference type="NCBI Taxonomy" id="1007095"/>
    <lineage>
        <taxon>Bacteria</taxon>
        <taxon>Pseudomonadati</taxon>
        <taxon>Pseudomonadota</taxon>
        <taxon>Betaproteobacteria</taxon>
        <taxon>Burkholderiales</taxon>
        <taxon>Alcaligenaceae</taxon>
        <taxon>Pigmentiphaga</taxon>
    </lineage>
</organism>
<gene>
    <name evidence="1" type="ORF">GCM10023144_43800</name>
</gene>
<name>A0ABP8HP89_9BURK</name>